<dbReference type="SUPFAM" id="SSF64288">
    <property type="entry name" value="Chorismate lyase-like"/>
    <property type="match status" value="1"/>
</dbReference>
<evidence type="ECO:0000313" key="2">
    <source>
        <dbReference type="Proteomes" id="UP000054538"/>
    </source>
</evidence>
<reference evidence="1 2" key="1">
    <citation type="submission" date="2014-04" db="EMBL/GenBank/DDBJ databases">
        <authorList>
            <consortium name="DOE Joint Genome Institute"/>
            <person name="Kuo A."/>
            <person name="Kohler A."/>
            <person name="Jargeat P."/>
            <person name="Nagy L.G."/>
            <person name="Floudas D."/>
            <person name="Copeland A."/>
            <person name="Barry K.W."/>
            <person name="Cichocki N."/>
            <person name="Veneault-Fourrey C."/>
            <person name="LaButti K."/>
            <person name="Lindquist E.A."/>
            <person name="Lipzen A."/>
            <person name="Lundell T."/>
            <person name="Morin E."/>
            <person name="Murat C."/>
            <person name="Sun H."/>
            <person name="Tunlid A."/>
            <person name="Henrissat B."/>
            <person name="Grigoriev I.V."/>
            <person name="Hibbett D.S."/>
            <person name="Martin F."/>
            <person name="Nordberg H.P."/>
            <person name="Cantor M.N."/>
            <person name="Hua S.X."/>
        </authorList>
    </citation>
    <scope>NUCLEOTIDE SEQUENCE [LARGE SCALE GENOMIC DNA]</scope>
    <source>
        <strain evidence="1 2">Ve08.2h10</strain>
    </source>
</reference>
<dbReference type="HOGENOM" id="CLU_093919_0_0_1"/>
<proteinExistence type="predicted"/>
<dbReference type="STRING" id="930991.A0A0D0D6B7"/>
<reference evidence="2" key="2">
    <citation type="submission" date="2015-01" db="EMBL/GenBank/DDBJ databases">
        <title>Evolutionary Origins and Diversification of the Mycorrhizal Mutualists.</title>
        <authorList>
            <consortium name="DOE Joint Genome Institute"/>
            <consortium name="Mycorrhizal Genomics Consortium"/>
            <person name="Kohler A."/>
            <person name="Kuo A."/>
            <person name="Nagy L.G."/>
            <person name="Floudas D."/>
            <person name="Copeland A."/>
            <person name="Barry K.W."/>
            <person name="Cichocki N."/>
            <person name="Veneault-Fourrey C."/>
            <person name="LaButti K."/>
            <person name="Lindquist E.A."/>
            <person name="Lipzen A."/>
            <person name="Lundell T."/>
            <person name="Morin E."/>
            <person name="Murat C."/>
            <person name="Riley R."/>
            <person name="Ohm R."/>
            <person name="Sun H."/>
            <person name="Tunlid A."/>
            <person name="Henrissat B."/>
            <person name="Grigoriev I.V."/>
            <person name="Hibbett D.S."/>
            <person name="Martin F."/>
        </authorList>
    </citation>
    <scope>NUCLEOTIDE SEQUENCE [LARGE SCALE GENOMIC DNA]</scope>
    <source>
        <strain evidence="2">Ve08.2h10</strain>
    </source>
</reference>
<gene>
    <name evidence="1" type="ORF">PAXRUDRAFT_290313</name>
</gene>
<dbReference type="AlphaFoldDB" id="A0A0D0D6B7"/>
<dbReference type="Proteomes" id="UP000054538">
    <property type="component" value="Unassembled WGS sequence"/>
</dbReference>
<dbReference type="InterPro" id="IPR028978">
    <property type="entry name" value="Chorismate_lyase_/UTRA_dom_sf"/>
</dbReference>
<dbReference type="OrthoDB" id="5673at2759"/>
<sequence>MCLYFVSIKAEGVWRNLPPPPKTTFRNSIVALTFCEIITMLADDSYDAASTSIQLTSIPEDTTGLERIMIAAQGDLQRLLSTFFARPILVKCIYANASPRLCPASPENPITQSRQVHLICSNRVLCIATSLVTITSPKSECLFLDEKFPIGQTFRQLRCNPRFTLLSVETLIVRGRRELRRTYTLETEGFLTEILEVFPDRDMFTRGEAWLLEESNLEGSCARTTENKPDWLTVNMGGVVH</sequence>
<dbReference type="Gene3D" id="3.40.1410.10">
    <property type="entry name" value="Chorismate lyase-like"/>
    <property type="match status" value="1"/>
</dbReference>
<dbReference type="InParanoid" id="A0A0D0D6B7"/>
<evidence type="ECO:0000313" key="1">
    <source>
        <dbReference type="EMBL" id="KIK79211.1"/>
    </source>
</evidence>
<keyword evidence="2" id="KW-1185">Reference proteome</keyword>
<dbReference type="EMBL" id="KN826346">
    <property type="protein sequence ID" value="KIK79211.1"/>
    <property type="molecule type" value="Genomic_DNA"/>
</dbReference>
<organism evidence="1 2">
    <name type="scientific">Paxillus rubicundulus Ve08.2h10</name>
    <dbReference type="NCBI Taxonomy" id="930991"/>
    <lineage>
        <taxon>Eukaryota</taxon>
        <taxon>Fungi</taxon>
        <taxon>Dikarya</taxon>
        <taxon>Basidiomycota</taxon>
        <taxon>Agaricomycotina</taxon>
        <taxon>Agaricomycetes</taxon>
        <taxon>Agaricomycetidae</taxon>
        <taxon>Boletales</taxon>
        <taxon>Paxilineae</taxon>
        <taxon>Paxillaceae</taxon>
        <taxon>Paxillus</taxon>
    </lineage>
</organism>
<name>A0A0D0D6B7_9AGAM</name>
<protein>
    <submittedName>
        <fullName evidence="1">Uncharacterized protein</fullName>
    </submittedName>
</protein>
<accession>A0A0D0D6B7</accession>